<evidence type="ECO:0000256" key="2">
    <source>
        <dbReference type="ARBA" id="ARBA00022692"/>
    </source>
</evidence>
<evidence type="ECO:0000313" key="7">
    <source>
        <dbReference type="EMBL" id="CDW73161.1"/>
    </source>
</evidence>
<dbReference type="InterPro" id="IPR011701">
    <property type="entry name" value="MFS"/>
</dbReference>
<evidence type="ECO:0000313" key="8">
    <source>
        <dbReference type="Proteomes" id="UP000039865"/>
    </source>
</evidence>
<keyword evidence="3 5" id="KW-1133">Transmembrane helix</keyword>
<keyword evidence="8" id="KW-1185">Reference proteome</keyword>
<feature type="transmembrane region" description="Helical" evidence="5">
    <location>
        <begin position="406"/>
        <end position="430"/>
    </location>
</feature>
<feature type="domain" description="Major facilitator superfamily (MFS) profile" evidence="6">
    <location>
        <begin position="54"/>
        <end position="491"/>
    </location>
</feature>
<accession>A0A077ZX97</accession>
<feature type="transmembrane region" description="Helical" evidence="5">
    <location>
        <begin position="182"/>
        <end position="204"/>
    </location>
</feature>
<feature type="transmembrane region" description="Helical" evidence="5">
    <location>
        <begin position="54"/>
        <end position="74"/>
    </location>
</feature>
<protein>
    <submittedName>
        <fullName evidence="7">Solute carrier family member 5</fullName>
    </submittedName>
</protein>
<evidence type="ECO:0000256" key="1">
    <source>
        <dbReference type="ARBA" id="ARBA00004141"/>
    </source>
</evidence>
<dbReference type="InParanoid" id="A0A077ZX97"/>
<gene>
    <name evidence="7" type="primary">Contig18227.g19365</name>
    <name evidence="7" type="ORF">STYLEM_2137</name>
</gene>
<reference evidence="7 8" key="1">
    <citation type="submission" date="2014-06" db="EMBL/GenBank/DDBJ databases">
        <authorList>
            <person name="Swart Estienne"/>
        </authorList>
    </citation>
    <scope>NUCLEOTIDE SEQUENCE [LARGE SCALE GENOMIC DNA]</scope>
    <source>
        <strain evidence="7 8">130c</strain>
    </source>
</reference>
<dbReference type="GO" id="GO:0016020">
    <property type="term" value="C:membrane"/>
    <property type="evidence" value="ECO:0007669"/>
    <property type="project" value="UniProtKB-SubCell"/>
</dbReference>
<dbReference type="Pfam" id="PF07690">
    <property type="entry name" value="MFS_1"/>
    <property type="match status" value="1"/>
</dbReference>
<dbReference type="Gene3D" id="1.20.1250.20">
    <property type="entry name" value="MFS general substrate transporter like domains"/>
    <property type="match status" value="1"/>
</dbReference>
<dbReference type="InterPro" id="IPR020846">
    <property type="entry name" value="MFS_dom"/>
</dbReference>
<dbReference type="AlphaFoldDB" id="A0A077ZX97"/>
<dbReference type="EMBL" id="CCKQ01002066">
    <property type="protein sequence ID" value="CDW73161.1"/>
    <property type="molecule type" value="Genomic_DNA"/>
</dbReference>
<evidence type="ECO:0000256" key="4">
    <source>
        <dbReference type="ARBA" id="ARBA00023136"/>
    </source>
</evidence>
<dbReference type="PROSITE" id="PS50850">
    <property type="entry name" value="MFS"/>
    <property type="match status" value="1"/>
</dbReference>
<dbReference type="OMA" id="AIMATPY"/>
<dbReference type="Proteomes" id="UP000039865">
    <property type="component" value="Unassembled WGS sequence"/>
</dbReference>
<dbReference type="InterPro" id="IPR036259">
    <property type="entry name" value="MFS_trans_sf"/>
</dbReference>
<sequence length="508" mass="57838">MNQEEEKIGNININNGLIDSLEIRTQAESINSSKNSISTQSVGQQSKSQNKRRLFEIYACFFMIWNYCTGDYLIYNLAFLELEPVFECEERSKIAMIGAAYFIGYSLSCLFVPRLSDIKGRRIPYLMSNLIQLFIYFGILFATTVDQIIVFILIFGLCGPGRSIVGYLYLLELVPKDWKYYIGTLISCANTSTFVFSSFFFWYASKNSEYLIIFGLISTLFTLTAIYQIPESPKYLKSTNQLEKLEKTLAYIDRFNRSKEIKANENMAEQVVNIQDINIDIDSERTNQHQINKNVQLIKKQKKIPKKTALLHYMLKDKVLLMNLLIMTSIVISSQFNYFLIAFNIKYLPGNIYLNIIISASAEIVFLLLSSLFIKAFGLKKSFIIGFSVSLVGSFTLIFYSEHHGFISILIILLTRVGMASIMNASYLGFSVLFPTQYSQTSFGFAKLMGRVVTIFAPFIAELDSPIPMIAFTILTIIGLISTIFIRIDGKLDMSVEIINEKGVPQNE</sequence>
<evidence type="ECO:0000259" key="6">
    <source>
        <dbReference type="PROSITE" id="PS50850"/>
    </source>
</evidence>
<keyword evidence="2 5" id="KW-0812">Transmembrane</keyword>
<proteinExistence type="predicted"/>
<dbReference type="OrthoDB" id="5296287at2759"/>
<feature type="transmembrane region" description="Helical" evidence="5">
    <location>
        <begin position="94"/>
        <end position="113"/>
    </location>
</feature>
<dbReference type="GO" id="GO:0022857">
    <property type="term" value="F:transmembrane transporter activity"/>
    <property type="evidence" value="ECO:0007669"/>
    <property type="project" value="InterPro"/>
</dbReference>
<feature type="transmembrane region" description="Helical" evidence="5">
    <location>
        <begin position="320"/>
        <end position="340"/>
    </location>
</feature>
<name>A0A077ZX97_STYLE</name>
<evidence type="ECO:0000256" key="3">
    <source>
        <dbReference type="ARBA" id="ARBA00022989"/>
    </source>
</evidence>
<feature type="transmembrane region" description="Helical" evidence="5">
    <location>
        <begin position="352"/>
        <end position="374"/>
    </location>
</feature>
<keyword evidence="4 5" id="KW-0472">Membrane</keyword>
<dbReference type="SUPFAM" id="SSF103473">
    <property type="entry name" value="MFS general substrate transporter"/>
    <property type="match status" value="1"/>
</dbReference>
<feature type="transmembrane region" description="Helical" evidence="5">
    <location>
        <begin position="210"/>
        <end position="229"/>
    </location>
</feature>
<evidence type="ECO:0000256" key="5">
    <source>
        <dbReference type="SAM" id="Phobius"/>
    </source>
</evidence>
<organism evidence="7 8">
    <name type="scientific">Stylonychia lemnae</name>
    <name type="common">Ciliate</name>
    <dbReference type="NCBI Taxonomy" id="5949"/>
    <lineage>
        <taxon>Eukaryota</taxon>
        <taxon>Sar</taxon>
        <taxon>Alveolata</taxon>
        <taxon>Ciliophora</taxon>
        <taxon>Intramacronucleata</taxon>
        <taxon>Spirotrichea</taxon>
        <taxon>Stichotrichia</taxon>
        <taxon>Sporadotrichida</taxon>
        <taxon>Oxytrichidae</taxon>
        <taxon>Stylonychinae</taxon>
        <taxon>Stylonychia</taxon>
    </lineage>
</organism>
<comment type="subcellular location">
    <subcellularLocation>
        <location evidence="1">Membrane</location>
        <topology evidence="1">Multi-pass membrane protein</topology>
    </subcellularLocation>
</comment>
<feature type="transmembrane region" description="Helical" evidence="5">
    <location>
        <begin position="467"/>
        <end position="486"/>
    </location>
</feature>
<feature type="transmembrane region" description="Helical" evidence="5">
    <location>
        <begin position="383"/>
        <end position="400"/>
    </location>
</feature>
<dbReference type="PANTHER" id="PTHR24064">
    <property type="entry name" value="SOLUTE CARRIER FAMILY 22 MEMBER"/>
    <property type="match status" value="1"/>
</dbReference>